<comment type="caution">
    <text evidence="1">The sequence shown here is derived from an EMBL/GenBank/DDBJ whole genome shotgun (WGS) entry which is preliminary data.</text>
</comment>
<dbReference type="Proteomes" id="UP000004358">
    <property type="component" value="Unassembled WGS sequence"/>
</dbReference>
<dbReference type="AlphaFoldDB" id="A3ZYR2"/>
<protein>
    <submittedName>
        <fullName evidence="1">Uncharacterized protein</fullName>
    </submittedName>
</protein>
<dbReference type="EMBL" id="AANZ01000022">
    <property type="protein sequence ID" value="EAQ78273.1"/>
    <property type="molecule type" value="Genomic_DNA"/>
</dbReference>
<gene>
    <name evidence="1" type="ORF">DSM3645_18091</name>
</gene>
<sequence>MLLVVQLRNETRSGGTFTMKRQIAFFSIAAAILFAAPQLANAGYWQYQDRLASDAYQLHQATHRLHGLIHHRTGFSHLDDEALNLDEAAAHFAETARHGGSLSHLRLDFKVASRELQHVQSLITYTYRVRRDWAVQQAWADVERAFDRVYYDLYSNHCRYVSYTCQIGGVIHDHGHDHHDHHGPFHNNTGPFHGPQIGGLIKVGPVTIQTKKVFTNPSSAWNNRFNKGFNR</sequence>
<evidence type="ECO:0000313" key="1">
    <source>
        <dbReference type="EMBL" id="EAQ78273.1"/>
    </source>
</evidence>
<name>A3ZYR2_9BACT</name>
<proteinExistence type="predicted"/>
<accession>A3ZYR2</accession>
<organism evidence="1 2">
    <name type="scientific">Blastopirellula marina DSM 3645</name>
    <dbReference type="NCBI Taxonomy" id="314230"/>
    <lineage>
        <taxon>Bacteria</taxon>
        <taxon>Pseudomonadati</taxon>
        <taxon>Planctomycetota</taxon>
        <taxon>Planctomycetia</taxon>
        <taxon>Pirellulales</taxon>
        <taxon>Pirellulaceae</taxon>
        <taxon>Blastopirellula</taxon>
    </lineage>
</organism>
<dbReference type="HOGENOM" id="CLU_1197901_0_0_0"/>
<reference evidence="1 2" key="1">
    <citation type="submission" date="2006-02" db="EMBL/GenBank/DDBJ databases">
        <authorList>
            <person name="Amann R."/>
            <person name="Ferriera S."/>
            <person name="Johnson J."/>
            <person name="Kravitz S."/>
            <person name="Halpern A."/>
            <person name="Remington K."/>
            <person name="Beeson K."/>
            <person name="Tran B."/>
            <person name="Rogers Y.-H."/>
            <person name="Friedman R."/>
            <person name="Venter J.C."/>
        </authorList>
    </citation>
    <scope>NUCLEOTIDE SEQUENCE [LARGE SCALE GENOMIC DNA]</scope>
    <source>
        <strain evidence="1 2">DSM 3645</strain>
    </source>
</reference>
<evidence type="ECO:0000313" key="2">
    <source>
        <dbReference type="Proteomes" id="UP000004358"/>
    </source>
</evidence>